<accession>A0ABR7M216</accession>
<dbReference type="RefSeq" id="WP_187248154.1">
    <property type="nucleotide sequence ID" value="NZ_BAAAOK010000007.1"/>
</dbReference>
<evidence type="ECO:0000256" key="1">
    <source>
        <dbReference type="SAM" id="Phobius"/>
    </source>
</evidence>
<reference evidence="2 3" key="1">
    <citation type="submission" date="2020-06" db="EMBL/GenBank/DDBJ databases">
        <title>Actinomadura xiongansis sp. nov., isolated from soil of Baiyangdian.</title>
        <authorList>
            <person name="Zhang X."/>
        </authorList>
    </citation>
    <scope>NUCLEOTIDE SEQUENCE [LARGE SCALE GENOMIC DNA]</scope>
    <source>
        <strain evidence="2 3">HBUM206468</strain>
    </source>
</reference>
<evidence type="ECO:0000313" key="2">
    <source>
        <dbReference type="EMBL" id="MBC6471114.1"/>
    </source>
</evidence>
<organism evidence="2 3">
    <name type="scientific">Actinomadura alba</name>
    <dbReference type="NCBI Taxonomy" id="406431"/>
    <lineage>
        <taxon>Bacteria</taxon>
        <taxon>Bacillati</taxon>
        <taxon>Actinomycetota</taxon>
        <taxon>Actinomycetes</taxon>
        <taxon>Streptosporangiales</taxon>
        <taxon>Thermomonosporaceae</taxon>
        <taxon>Actinomadura</taxon>
    </lineage>
</organism>
<dbReference type="EMBL" id="JABVEC010000057">
    <property type="protein sequence ID" value="MBC6471114.1"/>
    <property type="molecule type" value="Genomic_DNA"/>
</dbReference>
<name>A0ABR7M216_9ACTN</name>
<gene>
    <name evidence="2" type="ORF">HKK74_37335</name>
</gene>
<comment type="caution">
    <text evidence="2">The sequence shown here is derived from an EMBL/GenBank/DDBJ whole genome shotgun (WGS) entry which is preliminary data.</text>
</comment>
<evidence type="ECO:0000313" key="3">
    <source>
        <dbReference type="Proteomes" id="UP000805614"/>
    </source>
</evidence>
<dbReference type="Proteomes" id="UP000805614">
    <property type="component" value="Unassembled WGS sequence"/>
</dbReference>
<keyword evidence="3" id="KW-1185">Reference proteome</keyword>
<feature type="transmembrane region" description="Helical" evidence="1">
    <location>
        <begin position="28"/>
        <end position="48"/>
    </location>
</feature>
<keyword evidence="1" id="KW-0472">Membrane</keyword>
<protein>
    <submittedName>
        <fullName evidence="2">Uncharacterized protein</fullName>
    </submittedName>
</protein>
<keyword evidence="1" id="KW-1133">Transmembrane helix</keyword>
<sequence length="81" mass="8764">MMRTARLTDPPCPLNLTRGKPGDEKGNVIIAVLALVFYLLWLILAFGFRTLMMLRSGVLFQASAPGDDLVLSAAHPLPSPS</sequence>
<keyword evidence="1" id="KW-0812">Transmembrane</keyword>
<proteinExistence type="predicted"/>